<proteinExistence type="predicted"/>
<keyword evidence="2" id="KW-1185">Reference proteome</keyword>
<evidence type="ECO:0000313" key="1">
    <source>
        <dbReference type="EMBL" id="CAG8588217.1"/>
    </source>
</evidence>
<comment type="caution">
    <text evidence="1">The sequence shown here is derived from an EMBL/GenBank/DDBJ whole genome shotgun (WGS) entry which is preliminary data.</text>
</comment>
<sequence>MTLKKINDHVSEAVYTSCNFSFKTTKIGEELHKNRNYNNAYEIFKANSERNEPAASFWIAYYIEHGYEIIEVNKFKAYMLYKKAADL</sequence>
<accession>A0ACA9MI17</accession>
<organism evidence="1 2">
    <name type="scientific">Dentiscutata heterogama</name>
    <dbReference type="NCBI Taxonomy" id="1316150"/>
    <lineage>
        <taxon>Eukaryota</taxon>
        <taxon>Fungi</taxon>
        <taxon>Fungi incertae sedis</taxon>
        <taxon>Mucoromycota</taxon>
        <taxon>Glomeromycotina</taxon>
        <taxon>Glomeromycetes</taxon>
        <taxon>Diversisporales</taxon>
        <taxon>Gigasporaceae</taxon>
        <taxon>Dentiscutata</taxon>
    </lineage>
</organism>
<dbReference type="Proteomes" id="UP000789702">
    <property type="component" value="Unassembled WGS sequence"/>
</dbReference>
<reference evidence="1" key="1">
    <citation type="submission" date="2021-06" db="EMBL/GenBank/DDBJ databases">
        <authorList>
            <person name="Kallberg Y."/>
            <person name="Tangrot J."/>
            <person name="Rosling A."/>
        </authorList>
    </citation>
    <scope>NUCLEOTIDE SEQUENCE</scope>
    <source>
        <strain evidence="1">IL203A</strain>
    </source>
</reference>
<dbReference type="EMBL" id="CAJVPU010008814">
    <property type="protein sequence ID" value="CAG8588217.1"/>
    <property type="molecule type" value="Genomic_DNA"/>
</dbReference>
<evidence type="ECO:0000313" key="2">
    <source>
        <dbReference type="Proteomes" id="UP000789702"/>
    </source>
</evidence>
<feature type="non-terminal residue" evidence="1">
    <location>
        <position position="87"/>
    </location>
</feature>
<name>A0ACA9MI17_9GLOM</name>
<gene>
    <name evidence="1" type="ORF">DHETER_LOCUS6749</name>
</gene>
<protein>
    <submittedName>
        <fullName evidence="1">4072_t:CDS:1</fullName>
    </submittedName>
</protein>